<evidence type="ECO:0000313" key="2">
    <source>
        <dbReference type="Proteomes" id="UP001156627"/>
    </source>
</evidence>
<evidence type="ECO:0000313" key="1">
    <source>
        <dbReference type="EMBL" id="GLQ88257.1"/>
    </source>
</evidence>
<proteinExistence type="predicted"/>
<accession>A0ABQ5XAH9</accession>
<dbReference type="SUPFAM" id="SSF55154">
    <property type="entry name" value="CYTH-like phosphatases"/>
    <property type="match status" value="1"/>
</dbReference>
<reference evidence="2" key="1">
    <citation type="journal article" date="2019" name="Int. J. Syst. Evol. Microbiol.">
        <title>The Global Catalogue of Microorganisms (GCM) 10K type strain sequencing project: providing services to taxonomists for standard genome sequencing and annotation.</title>
        <authorList>
            <consortium name="The Broad Institute Genomics Platform"/>
            <consortium name="The Broad Institute Genome Sequencing Center for Infectious Disease"/>
            <person name="Wu L."/>
            <person name="Ma J."/>
        </authorList>
    </citation>
    <scope>NUCLEOTIDE SEQUENCE [LARGE SCALE GENOMIC DNA]</scope>
    <source>
        <strain evidence="2">NBRC 111981</strain>
    </source>
</reference>
<dbReference type="PIRSF" id="PIRSF016487">
    <property type="entry name" value="CYTH_UCP016487"/>
    <property type="match status" value="1"/>
</dbReference>
<dbReference type="Gene3D" id="2.40.320.10">
    <property type="entry name" value="Hypothetical Protein Pfu-838710-001"/>
    <property type="match status" value="1"/>
</dbReference>
<dbReference type="RefSeq" id="WP_284331703.1">
    <property type="nucleotide sequence ID" value="NZ_BSOA01000015.1"/>
</dbReference>
<dbReference type="Proteomes" id="UP001156627">
    <property type="component" value="Unassembled WGS sequence"/>
</dbReference>
<keyword evidence="2" id="KW-1185">Reference proteome</keyword>
<sequence>MNVDSHLAASLGFHTSKYLAVERERRWLCRAMPDGLELQTERITDLYVTGASLRLREARPVSGGSAILRLTRKADVDSCTRLLTTIYLSEEEFRILSSTLPSKRVHKLRHRLPPKSGVVTAIDEFQGELSGLVMAEAEFESAEQLSTFQAPPFAVLEVTGDLRFTGGALASQGLPHDLSELLAANAG</sequence>
<dbReference type="InterPro" id="IPR033469">
    <property type="entry name" value="CYTH-like_dom_sf"/>
</dbReference>
<protein>
    <recommendedName>
        <fullName evidence="3">CYTH domain-containing protein</fullName>
    </recommendedName>
</protein>
<gene>
    <name evidence="1" type="ORF">GCM10007898_18260</name>
</gene>
<dbReference type="InterPro" id="IPR012042">
    <property type="entry name" value="NeuTTM/CthTTM-like"/>
</dbReference>
<comment type="caution">
    <text evidence="1">The sequence shown here is derived from an EMBL/GenBank/DDBJ whole genome shotgun (WGS) entry which is preliminary data.</text>
</comment>
<dbReference type="EMBL" id="BSOA01000015">
    <property type="protein sequence ID" value="GLQ88257.1"/>
    <property type="molecule type" value="Genomic_DNA"/>
</dbReference>
<evidence type="ECO:0008006" key="3">
    <source>
        <dbReference type="Google" id="ProtNLM"/>
    </source>
</evidence>
<name>A0ABQ5XAH9_9GAMM</name>
<organism evidence="1 2">
    <name type="scientific">Dyella flagellata</name>
    <dbReference type="NCBI Taxonomy" id="1867833"/>
    <lineage>
        <taxon>Bacteria</taxon>
        <taxon>Pseudomonadati</taxon>
        <taxon>Pseudomonadota</taxon>
        <taxon>Gammaproteobacteria</taxon>
        <taxon>Lysobacterales</taxon>
        <taxon>Rhodanobacteraceae</taxon>
        <taxon>Dyella</taxon>
    </lineage>
</organism>